<keyword evidence="5 7" id="KW-0560">Oxidoreductase</keyword>
<dbReference type="GO" id="GO:0050660">
    <property type="term" value="F:flavin adenine dinucleotide binding"/>
    <property type="evidence" value="ECO:0007669"/>
    <property type="project" value="InterPro"/>
</dbReference>
<dbReference type="EMBL" id="QGTW01000014">
    <property type="protein sequence ID" value="PWW20867.1"/>
    <property type="molecule type" value="Genomic_DNA"/>
</dbReference>
<keyword evidence="4 7" id="KW-0274">FAD</keyword>
<dbReference type="InterPro" id="IPR046373">
    <property type="entry name" value="Acyl-CoA_Oxase/DH_mid-dom_sf"/>
</dbReference>
<protein>
    <submittedName>
        <fullName evidence="11">Isovaleryl-CoA dehydrogenase</fullName>
    </submittedName>
</protein>
<name>A0A2V2ZN91_9BACI</name>
<dbReference type="OrthoDB" id="9802447at2"/>
<gene>
    <name evidence="11" type="ORF">DFO73_114160</name>
</gene>
<proteinExistence type="inferred from homology"/>
<dbReference type="InterPro" id="IPR036250">
    <property type="entry name" value="AcylCo_DH-like_C"/>
</dbReference>
<evidence type="ECO:0000256" key="3">
    <source>
        <dbReference type="ARBA" id="ARBA00022630"/>
    </source>
</evidence>
<dbReference type="PIRSF" id="PIRSF016578">
    <property type="entry name" value="HsaA"/>
    <property type="match status" value="1"/>
</dbReference>
<dbReference type="FunFam" id="1.20.140.10:FF:000011">
    <property type="entry name" value="Medium-chain specific acyl-CoA dehydrogenase, mitochondrial"/>
    <property type="match status" value="1"/>
</dbReference>
<evidence type="ECO:0000256" key="1">
    <source>
        <dbReference type="ARBA" id="ARBA00001974"/>
    </source>
</evidence>
<dbReference type="InterPro" id="IPR006089">
    <property type="entry name" value="Acyl-CoA_DH_CS"/>
</dbReference>
<comment type="cofactor">
    <cofactor evidence="1 7">
        <name>FAD</name>
        <dbReference type="ChEBI" id="CHEBI:57692"/>
    </cofactor>
</comment>
<dbReference type="Pfam" id="PF02770">
    <property type="entry name" value="Acyl-CoA_dh_M"/>
    <property type="match status" value="1"/>
</dbReference>
<dbReference type="FunFam" id="1.10.540.10:FF:000002">
    <property type="entry name" value="Acyl-CoA dehydrogenase FadE19"/>
    <property type="match status" value="1"/>
</dbReference>
<comment type="similarity">
    <text evidence="2 7">Belongs to the acyl-CoA dehydrogenase family.</text>
</comment>
<evidence type="ECO:0000256" key="4">
    <source>
        <dbReference type="ARBA" id="ARBA00022827"/>
    </source>
</evidence>
<dbReference type="FunFam" id="2.40.110.10:FF:000002">
    <property type="entry name" value="Acyl-CoA dehydrogenase fadE12"/>
    <property type="match status" value="1"/>
</dbReference>
<evidence type="ECO:0000256" key="7">
    <source>
        <dbReference type="RuleBase" id="RU362125"/>
    </source>
</evidence>
<dbReference type="InterPro" id="IPR009100">
    <property type="entry name" value="AcylCoA_DH/oxidase_NM_dom_sf"/>
</dbReference>
<dbReference type="InterPro" id="IPR006091">
    <property type="entry name" value="Acyl-CoA_Oxase/DH_mid-dom"/>
</dbReference>
<dbReference type="Pfam" id="PF00441">
    <property type="entry name" value="Acyl-CoA_dh_1"/>
    <property type="match status" value="1"/>
</dbReference>
<dbReference type="SUPFAM" id="SSF47203">
    <property type="entry name" value="Acyl-CoA dehydrogenase C-terminal domain-like"/>
    <property type="match status" value="1"/>
</dbReference>
<evidence type="ECO:0000259" key="8">
    <source>
        <dbReference type="Pfam" id="PF00441"/>
    </source>
</evidence>
<dbReference type="PROSITE" id="PS00072">
    <property type="entry name" value="ACYL_COA_DH_1"/>
    <property type="match status" value="1"/>
</dbReference>
<dbReference type="Gene3D" id="1.20.140.10">
    <property type="entry name" value="Butyryl-CoA Dehydrogenase, subunit A, domain 3"/>
    <property type="match status" value="1"/>
</dbReference>
<dbReference type="Pfam" id="PF02771">
    <property type="entry name" value="Acyl-CoA_dh_N"/>
    <property type="match status" value="1"/>
</dbReference>
<dbReference type="PANTHER" id="PTHR43884:SF12">
    <property type="entry name" value="ISOVALERYL-COA DEHYDROGENASE, MITOCHONDRIAL-RELATED"/>
    <property type="match status" value="1"/>
</dbReference>
<feature type="domain" description="Acyl-CoA oxidase/dehydrogenase middle" evidence="9">
    <location>
        <begin position="123"/>
        <end position="217"/>
    </location>
</feature>
<dbReference type="AlphaFoldDB" id="A0A2V2ZN91"/>
<evidence type="ECO:0000256" key="2">
    <source>
        <dbReference type="ARBA" id="ARBA00009347"/>
    </source>
</evidence>
<dbReference type="GO" id="GO:0003995">
    <property type="term" value="F:acyl-CoA dehydrogenase activity"/>
    <property type="evidence" value="ECO:0007669"/>
    <property type="project" value="InterPro"/>
</dbReference>
<feature type="domain" description="Acyl-CoA dehydrogenase/oxidase N-terminal" evidence="10">
    <location>
        <begin position="8"/>
        <end position="116"/>
    </location>
</feature>
<sequence>MNFELSSENIQVKNMARAIAEKEILANVKYFEQERKFPKEILQKMGAAGIFGACFPEKYGGSEMGFLNLAIIAEEISKAHPSFGYAFNMQAMTCPFTILNWGTEEQIKKYVPDLIKANLIGMFALTESGGGSDPAGSMKTYARLEGDEYVINGSKTWITFANEADVGVLFAKTDLKAGHKGISAFIVEANRPGFTAKPIEISSLGFMMRSCEVFLEDYRIPKENLLGKEGEGFKIAMNALDYGRLTVSSRLVGIAQGCVDESIKYCNERIVGGNPIGEYQMIKHLIADMVVETDAARLQTYRSAYLKDKGETATRESSYAKYFASEVAAKVSRNALEIFGGNGISDEYPIMKYVNYANMLHFGEGSANIQRILIANDALGIKNANRHHIERRFALSSDIREGKKAESISG</sequence>
<organism evidence="11 12">
    <name type="scientific">Cytobacillus oceanisediminis</name>
    <dbReference type="NCBI Taxonomy" id="665099"/>
    <lineage>
        <taxon>Bacteria</taxon>
        <taxon>Bacillati</taxon>
        <taxon>Bacillota</taxon>
        <taxon>Bacilli</taxon>
        <taxon>Bacillales</taxon>
        <taxon>Bacillaceae</taxon>
        <taxon>Cytobacillus</taxon>
    </lineage>
</organism>
<dbReference type="PANTHER" id="PTHR43884">
    <property type="entry name" value="ACYL-COA DEHYDROGENASE"/>
    <property type="match status" value="1"/>
</dbReference>
<comment type="catalytic activity">
    <reaction evidence="6">
        <text>a 2,3-saturated acyl-CoA + A = a 2,3-dehydroacyl-CoA + AH2</text>
        <dbReference type="Rhea" id="RHEA:48608"/>
        <dbReference type="ChEBI" id="CHEBI:13193"/>
        <dbReference type="ChEBI" id="CHEBI:17499"/>
        <dbReference type="ChEBI" id="CHEBI:60015"/>
        <dbReference type="ChEBI" id="CHEBI:65111"/>
    </reaction>
</comment>
<dbReference type="InterPro" id="IPR037069">
    <property type="entry name" value="AcylCoA_DH/ox_N_sf"/>
</dbReference>
<dbReference type="Gene3D" id="2.40.110.10">
    <property type="entry name" value="Butyryl-CoA Dehydrogenase, subunit A, domain 2"/>
    <property type="match status" value="1"/>
</dbReference>
<comment type="caution">
    <text evidence="11">The sequence shown here is derived from an EMBL/GenBank/DDBJ whole genome shotgun (WGS) entry which is preliminary data.</text>
</comment>
<evidence type="ECO:0000313" key="12">
    <source>
        <dbReference type="Proteomes" id="UP000247150"/>
    </source>
</evidence>
<evidence type="ECO:0000313" key="11">
    <source>
        <dbReference type="EMBL" id="PWW20867.1"/>
    </source>
</evidence>
<evidence type="ECO:0000256" key="6">
    <source>
        <dbReference type="ARBA" id="ARBA00052546"/>
    </source>
</evidence>
<feature type="domain" description="Acyl-CoA dehydrogenase/oxidase C-terminal" evidence="8">
    <location>
        <begin position="230"/>
        <end position="377"/>
    </location>
</feature>
<evidence type="ECO:0000259" key="10">
    <source>
        <dbReference type="Pfam" id="PF02771"/>
    </source>
</evidence>
<dbReference type="Proteomes" id="UP000247150">
    <property type="component" value="Unassembled WGS sequence"/>
</dbReference>
<evidence type="ECO:0000259" key="9">
    <source>
        <dbReference type="Pfam" id="PF02770"/>
    </source>
</evidence>
<dbReference type="InterPro" id="IPR009075">
    <property type="entry name" value="AcylCo_DH/oxidase_C"/>
</dbReference>
<dbReference type="InterPro" id="IPR013786">
    <property type="entry name" value="AcylCoA_DH/ox_N"/>
</dbReference>
<evidence type="ECO:0000256" key="5">
    <source>
        <dbReference type="ARBA" id="ARBA00023002"/>
    </source>
</evidence>
<reference evidence="11 12" key="1">
    <citation type="submission" date="2018-05" db="EMBL/GenBank/DDBJ databases">
        <title>Freshwater and sediment microbial communities from various areas in North America, analyzing microbe dynamics in response to fracking.</title>
        <authorList>
            <person name="Lamendella R."/>
        </authorList>
    </citation>
    <scope>NUCLEOTIDE SEQUENCE [LARGE SCALE GENOMIC DNA]</scope>
    <source>
        <strain evidence="11 12">15_TX</strain>
    </source>
</reference>
<accession>A0A2V2ZN91</accession>
<dbReference type="SUPFAM" id="SSF56645">
    <property type="entry name" value="Acyl-CoA dehydrogenase NM domain-like"/>
    <property type="match status" value="1"/>
</dbReference>
<keyword evidence="3 7" id="KW-0285">Flavoprotein</keyword>
<dbReference type="Gene3D" id="1.10.540.10">
    <property type="entry name" value="Acyl-CoA dehydrogenase/oxidase, N-terminal domain"/>
    <property type="match status" value="1"/>
</dbReference>